<dbReference type="Gene3D" id="1.10.10.60">
    <property type="entry name" value="Homeodomain-like"/>
    <property type="match status" value="1"/>
</dbReference>
<dbReference type="AlphaFoldDB" id="A0A4Q1UEU3"/>
<evidence type="ECO:0000313" key="2">
    <source>
        <dbReference type="EMBL" id="RXT30626.1"/>
    </source>
</evidence>
<dbReference type="GO" id="GO:0003677">
    <property type="term" value="F:DNA binding"/>
    <property type="evidence" value="ECO:0007669"/>
    <property type="project" value="InterPro"/>
</dbReference>
<accession>A0A4Q1UEU3</accession>
<evidence type="ECO:0000259" key="1">
    <source>
        <dbReference type="Pfam" id="PF02796"/>
    </source>
</evidence>
<sequence length="36" mass="3759">MKIEAAVKLVSAGTSPSETAIQFGLGRSTVYRECTG</sequence>
<dbReference type="InterPro" id="IPR006120">
    <property type="entry name" value="Resolvase_HTH_dom"/>
</dbReference>
<comment type="caution">
    <text evidence="2">The sequence shown here is derived from an EMBL/GenBank/DDBJ whole genome shotgun (WGS) entry which is preliminary data.</text>
</comment>
<dbReference type="InterPro" id="IPR009057">
    <property type="entry name" value="Homeodomain-like_sf"/>
</dbReference>
<dbReference type="RefSeq" id="WP_245456083.1">
    <property type="nucleotide sequence ID" value="NZ_MZMU01000001.1"/>
</dbReference>
<organism evidence="2 3">
    <name type="scientific">Rhizobium leguminosarum</name>
    <dbReference type="NCBI Taxonomy" id="384"/>
    <lineage>
        <taxon>Bacteria</taxon>
        <taxon>Pseudomonadati</taxon>
        <taxon>Pseudomonadota</taxon>
        <taxon>Alphaproteobacteria</taxon>
        <taxon>Hyphomicrobiales</taxon>
        <taxon>Rhizobiaceae</taxon>
        <taxon>Rhizobium/Agrobacterium group</taxon>
        <taxon>Rhizobium</taxon>
    </lineage>
</organism>
<feature type="domain" description="Resolvase HTH" evidence="1">
    <location>
        <begin position="2"/>
        <end position="32"/>
    </location>
</feature>
<proteinExistence type="predicted"/>
<dbReference type="Proteomes" id="UP000290767">
    <property type="component" value="Unassembled WGS sequence"/>
</dbReference>
<evidence type="ECO:0000313" key="3">
    <source>
        <dbReference type="Proteomes" id="UP000290767"/>
    </source>
</evidence>
<dbReference type="SUPFAM" id="SSF46689">
    <property type="entry name" value="Homeodomain-like"/>
    <property type="match status" value="1"/>
</dbReference>
<dbReference type="EMBL" id="MZMU01000001">
    <property type="protein sequence ID" value="RXT30626.1"/>
    <property type="molecule type" value="Genomic_DNA"/>
</dbReference>
<reference evidence="2 3" key="1">
    <citation type="submission" date="2017-03" db="EMBL/GenBank/DDBJ databases">
        <authorList>
            <person name="Safronova V.I."/>
            <person name="Sazanova A.L."/>
            <person name="Chirak E.R."/>
        </authorList>
    </citation>
    <scope>NUCLEOTIDE SEQUENCE [LARGE SCALE GENOMIC DNA]</scope>
    <source>
        <strain evidence="2 3">Tri-43</strain>
    </source>
</reference>
<gene>
    <name evidence="2" type="ORF">B5P46_00320</name>
</gene>
<protein>
    <submittedName>
        <fullName evidence="2">Resolvase</fullName>
    </submittedName>
</protein>
<dbReference type="GO" id="GO:0000150">
    <property type="term" value="F:DNA strand exchange activity"/>
    <property type="evidence" value="ECO:0007669"/>
    <property type="project" value="InterPro"/>
</dbReference>
<dbReference type="Pfam" id="PF02796">
    <property type="entry name" value="HTH_7"/>
    <property type="match status" value="1"/>
</dbReference>
<name>A0A4Q1UEU3_RHILE</name>